<protein>
    <submittedName>
        <fullName evidence="2">Uncharacterized protein</fullName>
    </submittedName>
</protein>
<accession>K0S1E3</accession>
<evidence type="ECO:0000313" key="2">
    <source>
        <dbReference type="EMBL" id="EJK59883.1"/>
    </source>
</evidence>
<dbReference type="AlphaFoldDB" id="K0S1E3"/>
<feature type="region of interest" description="Disordered" evidence="1">
    <location>
        <begin position="31"/>
        <end position="50"/>
    </location>
</feature>
<keyword evidence="3" id="KW-1185">Reference proteome</keyword>
<sequence length="90" mass="9920">MSSITSTEEQPSPARIRGALVQATPYRVEERANERWQGRQAGRGGGGRASATLQEQLAAYIYEDAWPMGWNLAKTTGQPTDAELKKLLDE</sequence>
<organism evidence="2 3">
    <name type="scientific">Thalassiosira oceanica</name>
    <name type="common">Marine diatom</name>
    <dbReference type="NCBI Taxonomy" id="159749"/>
    <lineage>
        <taxon>Eukaryota</taxon>
        <taxon>Sar</taxon>
        <taxon>Stramenopiles</taxon>
        <taxon>Ochrophyta</taxon>
        <taxon>Bacillariophyta</taxon>
        <taxon>Coscinodiscophyceae</taxon>
        <taxon>Thalassiosirophycidae</taxon>
        <taxon>Thalassiosirales</taxon>
        <taxon>Thalassiosiraceae</taxon>
        <taxon>Thalassiosira</taxon>
    </lineage>
</organism>
<dbReference type="EMBL" id="AGNL01022088">
    <property type="protein sequence ID" value="EJK59883.1"/>
    <property type="molecule type" value="Genomic_DNA"/>
</dbReference>
<comment type="caution">
    <text evidence="2">The sequence shown here is derived from an EMBL/GenBank/DDBJ whole genome shotgun (WGS) entry which is preliminary data.</text>
</comment>
<evidence type="ECO:0000313" key="3">
    <source>
        <dbReference type="Proteomes" id="UP000266841"/>
    </source>
</evidence>
<gene>
    <name evidence="2" type="ORF">THAOC_19845</name>
</gene>
<evidence type="ECO:0000256" key="1">
    <source>
        <dbReference type="SAM" id="MobiDB-lite"/>
    </source>
</evidence>
<reference evidence="2 3" key="1">
    <citation type="journal article" date="2012" name="Genome Biol.">
        <title>Genome and low-iron response of an oceanic diatom adapted to chronic iron limitation.</title>
        <authorList>
            <person name="Lommer M."/>
            <person name="Specht M."/>
            <person name="Roy A.S."/>
            <person name="Kraemer L."/>
            <person name="Andreson R."/>
            <person name="Gutowska M.A."/>
            <person name="Wolf J."/>
            <person name="Bergner S.V."/>
            <person name="Schilhabel M.B."/>
            <person name="Klostermeier U.C."/>
            <person name="Beiko R.G."/>
            <person name="Rosenstiel P."/>
            <person name="Hippler M."/>
            <person name="Laroche J."/>
        </authorList>
    </citation>
    <scope>NUCLEOTIDE SEQUENCE [LARGE SCALE GENOMIC DNA]</scope>
    <source>
        <strain evidence="2 3">CCMP1005</strain>
    </source>
</reference>
<dbReference type="Proteomes" id="UP000266841">
    <property type="component" value="Unassembled WGS sequence"/>
</dbReference>
<name>K0S1E3_THAOC</name>
<proteinExistence type="predicted"/>